<dbReference type="Proteomes" id="UP000276133">
    <property type="component" value="Unassembled WGS sequence"/>
</dbReference>
<accession>A0A3M7R2I7</accession>
<keyword evidence="1" id="KW-0812">Transmembrane</keyword>
<evidence type="ECO:0000313" key="2">
    <source>
        <dbReference type="EMBL" id="RNA17584.1"/>
    </source>
</evidence>
<feature type="transmembrane region" description="Helical" evidence="1">
    <location>
        <begin position="6"/>
        <end position="28"/>
    </location>
</feature>
<name>A0A3M7R2I7_BRAPC</name>
<organism evidence="2 3">
    <name type="scientific">Brachionus plicatilis</name>
    <name type="common">Marine rotifer</name>
    <name type="synonym">Brachionus muelleri</name>
    <dbReference type="NCBI Taxonomy" id="10195"/>
    <lineage>
        <taxon>Eukaryota</taxon>
        <taxon>Metazoa</taxon>
        <taxon>Spiralia</taxon>
        <taxon>Gnathifera</taxon>
        <taxon>Rotifera</taxon>
        <taxon>Eurotatoria</taxon>
        <taxon>Monogononta</taxon>
        <taxon>Pseudotrocha</taxon>
        <taxon>Ploima</taxon>
        <taxon>Brachionidae</taxon>
        <taxon>Brachionus</taxon>
    </lineage>
</organism>
<keyword evidence="3" id="KW-1185">Reference proteome</keyword>
<keyword evidence="1" id="KW-1133">Transmembrane helix</keyword>
<gene>
    <name evidence="2" type="ORF">BpHYR1_041958</name>
</gene>
<evidence type="ECO:0000313" key="3">
    <source>
        <dbReference type="Proteomes" id="UP000276133"/>
    </source>
</evidence>
<dbReference type="AlphaFoldDB" id="A0A3M7R2I7"/>
<keyword evidence="1" id="KW-0472">Membrane</keyword>
<reference evidence="2 3" key="1">
    <citation type="journal article" date="2018" name="Sci. Rep.">
        <title>Genomic signatures of local adaptation to the degree of environmental predictability in rotifers.</title>
        <authorList>
            <person name="Franch-Gras L."/>
            <person name="Hahn C."/>
            <person name="Garcia-Roger E.M."/>
            <person name="Carmona M.J."/>
            <person name="Serra M."/>
            <person name="Gomez A."/>
        </authorList>
    </citation>
    <scope>NUCLEOTIDE SEQUENCE [LARGE SCALE GENOMIC DNA]</scope>
    <source>
        <strain evidence="2">HYR1</strain>
    </source>
</reference>
<sequence length="74" mass="8103">MLSVSASSNSLTVPISFLAFAKFVFFFVKNKPSDVPNISMSQLPNELLNILSKGVFSDIESSLLKGHLLIIVLF</sequence>
<comment type="caution">
    <text evidence="2">The sequence shown here is derived from an EMBL/GenBank/DDBJ whole genome shotgun (WGS) entry which is preliminary data.</text>
</comment>
<dbReference type="EMBL" id="REGN01004426">
    <property type="protein sequence ID" value="RNA17584.1"/>
    <property type="molecule type" value="Genomic_DNA"/>
</dbReference>
<proteinExistence type="predicted"/>
<evidence type="ECO:0000256" key="1">
    <source>
        <dbReference type="SAM" id="Phobius"/>
    </source>
</evidence>
<protein>
    <submittedName>
        <fullName evidence="2">Uncharacterized protein</fullName>
    </submittedName>
</protein>